<accession>X0VP60</accession>
<comment type="caution">
    <text evidence="1">The sequence shown here is derived from an EMBL/GenBank/DDBJ whole genome shotgun (WGS) entry which is preliminary data.</text>
</comment>
<gene>
    <name evidence="1" type="ORF">S01H1_57556</name>
</gene>
<dbReference type="EMBL" id="BARS01037538">
    <property type="protein sequence ID" value="GAG14258.1"/>
    <property type="molecule type" value="Genomic_DNA"/>
</dbReference>
<reference evidence="1" key="1">
    <citation type="journal article" date="2014" name="Front. Microbiol.">
        <title>High frequency of phylogenetically diverse reductive dehalogenase-homologous genes in deep subseafloor sedimentary metagenomes.</title>
        <authorList>
            <person name="Kawai M."/>
            <person name="Futagami T."/>
            <person name="Toyoda A."/>
            <person name="Takaki Y."/>
            <person name="Nishi S."/>
            <person name="Hori S."/>
            <person name="Arai W."/>
            <person name="Tsubouchi T."/>
            <person name="Morono Y."/>
            <person name="Uchiyama I."/>
            <person name="Ito T."/>
            <person name="Fujiyama A."/>
            <person name="Inagaki F."/>
            <person name="Takami H."/>
        </authorList>
    </citation>
    <scope>NUCLEOTIDE SEQUENCE</scope>
    <source>
        <strain evidence="1">Expedition CK06-06</strain>
    </source>
</reference>
<proteinExistence type="predicted"/>
<protein>
    <submittedName>
        <fullName evidence="1">Uncharacterized protein</fullName>
    </submittedName>
</protein>
<organism evidence="1">
    <name type="scientific">marine sediment metagenome</name>
    <dbReference type="NCBI Taxonomy" id="412755"/>
    <lineage>
        <taxon>unclassified sequences</taxon>
        <taxon>metagenomes</taxon>
        <taxon>ecological metagenomes</taxon>
    </lineage>
</organism>
<sequence length="82" mass="9367">KSTYIDSNRLNTKTRNFVALNQVTSLIDFSLYSVFADVSELIPDDKKAEFEQIIENHLFVDRSATGCKNNAGELIDYVEFFP</sequence>
<feature type="non-terminal residue" evidence="1">
    <location>
        <position position="1"/>
    </location>
</feature>
<dbReference type="AlphaFoldDB" id="X0VP60"/>
<name>X0VP60_9ZZZZ</name>
<evidence type="ECO:0000313" key="1">
    <source>
        <dbReference type="EMBL" id="GAG14258.1"/>
    </source>
</evidence>